<organism evidence="3 4">
    <name type="scientific">Flectobacillus roseus</name>
    <dbReference type="NCBI Taxonomy" id="502259"/>
    <lineage>
        <taxon>Bacteria</taxon>
        <taxon>Pseudomonadati</taxon>
        <taxon>Bacteroidota</taxon>
        <taxon>Cytophagia</taxon>
        <taxon>Cytophagales</taxon>
        <taxon>Flectobacillaceae</taxon>
        <taxon>Flectobacillus</taxon>
    </lineage>
</organism>
<keyword evidence="1" id="KW-0732">Signal</keyword>
<name>A0ABT6YCF7_9BACT</name>
<dbReference type="EMBL" id="JASHIF010000018">
    <property type="protein sequence ID" value="MDI9861205.1"/>
    <property type="molecule type" value="Genomic_DNA"/>
</dbReference>
<dbReference type="PANTHER" id="PTHR30336">
    <property type="entry name" value="INNER MEMBRANE PROTEIN, PROBABLE PERMEASE"/>
    <property type="match status" value="1"/>
</dbReference>
<dbReference type="Proteomes" id="UP001236507">
    <property type="component" value="Unassembled WGS sequence"/>
</dbReference>
<evidence type="ECO:0000313" key="3">
    <source>
        <dbReference type="EMBL" id="MDI9861205.1"/>
    </source>
</evidence>
<feature type="chain" id="PRO_5046823137" evidence="1">
    <location>
        <begin position="21"/>
        <end position="419"/>
    </location>
</feature>
<accession>A0ABT6YCF7</accession>
<dbReference type="Gene3D" id="3.40.50.620">
    <property type="entry name" value="HUPs"/>
    <property type="match status" value="1"/>
</dbReference>
<dbReference type="Pfam" id="PF02698">
    <property type="entry name" value="DUF218"/>
    <property type="match status" value="1"/>
</dbReference>
<dbReference type="InterPro" id="IPR014729">
    <property type="entry name" value="Rossmann-like_a/b/a_fold"/>
</dbReference>
<dbReference type="RefSeq" id="WP_283345696.1">
    <property type="nucleotide sequence ID" value="NZ_JASHIF010000018.1"/>
</dbReference>
<evidence type="ECO:0000256" key="1">
    <source>
        <dbReference type="SAM" id="SignalP"/>
    </source>
</evidence>
<sequence length="419" mass="47224">MKKTIFTILCLCGLLSTAFAQQTINPVSSQTKETNWVQRKNYLFLTLLEESKSLRLQLEEDEILQKLAAQKNLQLSEALKNCASKPACLIESLRFSEEEIKTVSLRLSQLCTKGSLLENLVKQSLAPSLAYGKFENHEINAVLQKAWMQDARGVNWTIGVYLGGQKPNYPLIDSIAFDITKKGYYQLLGDLTRAVQAKVNGSKLFFLPTLTSALFALEINEREQIADYEPMASGVNKPVVDRLKTIAWNKYPYSLILIPGAGPDVKDMPMSAEGMMRCRVAAVRYFEGKAPLIVVSGGKVHPYKTPYNEAIEMKKYMVEKLHVPANAILVEPHARHTTTNMRNTARLIFQYGIPADKPCITSTSVSQSQYIHELNLDKRCEKELGYVPYRKGKRISETEAEFYPLIESMMLNSLEPLDP</sequence>
<dbReference type="PANTHER" id="PTHR30336:SF20">
    <property type="entry name" value="DUF218 DOMAIN-CONTAINING PROTEIN"/>
    <property type="match status" value="1"/>
</dbReference>
<keyword evidence="4" id="KW-1185">Reference proteome</keyword>
<evidence type="ECO:0000313" key="4">
    <source>
        <dbReference type="Proteomes" id="UP001236507"/>
    </source>
</evidence>
<dbReference type="InterPro" id="IPR003848">
    <property type="entry name" value="DUF218"/>
</dbReference>
<comment type="caution">
    <text evidence="3">The sequence shown here is derived from an EMBL/GenBank/DDBJ whole genome shotgun (WGS) entry which is preliminary data.</text>
</comment>
<feature type="domain" description="DUF218" evidence="2">
    <location>
        <begin position="256"/>
        <end position="364"/>
    </location>
</feature>
<gene>
    <name evidence="3" type="ORF">QM524_18450</name>
</gene>
<evidence type="ECO:0000259" key="2">
    <source>
        <dbReference type="Pfam" id="PF02698"/>
    </source>
</evidence>
<dbReference type="InterPro" id="IPR051599">
    <property type="entry name" value="Cell_Envelope_Assoc"/>
</dbReference>
<reference evidence="3 4" key="1">
    <citation type="submission" date="2023-05" db="EMBL/GenBank/DDBJ databases">
        <title>Novel species of genus Flectobacillus isolated from stream in China.</title>
        <authorList>
            <person name="Lu H."/>
        </authorList>
    </citation>
    <scope>NUCLEOTIDE SEQUENCE [LARGE SCALE GENOMIC DNA]</scope>
    <source>
        <strain evidence="3 4">KCTC 42575</strain>
    </source>
</reference>
<protein>
    <submittedName>
        <fullName evidence="3">YdcF family protein</fullName>
    </submittedName>
</protein>
<dbReference type="CDD" id="cd06259">
    <property type="entry name" value="YdcF-like"/>
    <property type="match status" value="1"/>
</dbReference>
<proteinExistence type="predicted"/>
<feature type="signal peptide" evidence="1">
    <location>
        <begin position="1"/>
        <end position="20"/>
    </location>
</feature>